<feature type="region of interest" description="Disordered" evidence="1">
    <location>
        <begin position="1"/>
        <end position="42"/>
    </location>
</feature>
<name>A0A0G1RK90_9BACT</name>
<organism evidence="2 3">
    <name type="scientific">Candidatus Nomurabacteria bacterium GW2011_GWA1_46_11</name>
    <dbReference type="NCBI Taxonomy" id="1618732"/>
    <lineage>
        <taxon>Bacteria</taxon>
        <taxon>Candidatus Nomuraibacteriota</taxon>
    </lineage>
</organism>
<reference evidence="2 3" key="1">
    <citation type="journal article" date="2015" name="Nature">
        <title>rRNA introns, odd ribosomes, and small enigmatic genomes across a large radiation of phyla.</title>
        <authorList>
            <person name="Brown C.T."/>
            <person name="Hug L.A."/>
            <person name="Thomas B.C."/>
            <person name="Sharon I."/>
            <person name="Castelle C.J."/>
            <person name="Singh A."/>
            <person name="Wilkins M.J."/>
            <person name="Williams K.H."/>
            <person name="Banfield J.F."/>
        </authorList>
    </citation>
    <scope>NUCLEOTIDE SEQUENCE [LARGE SCALE GENOMIC DNA]</scope>
</reference>
<evidence type="ECO:0000313" key="2">
    <source>
        <dbReference type="EMBL" id="KKU21350.1"/>
    </source>
</evidence>
<sequence length="42" mass="4736">MQDEDENVVDDDALEISDAELDTEAGFGADEEDSYDPDDRFH</sequence>
<feature type="compositionally biased region" description="Acidic residues" evidence="1">
    <location>
        <begin position="1"/>
        <end position="36"/>
    </location>
</feature>
<evidence type="ECO:0000256" key="1">
    <source>
        <dbReference type="SAM" id="MobiDB-lite"/>
    </source>
</evidence>
<evidence type="ECO:0000313" key="3">
    <source>
        <dbReference type="Proteomes" id="UP000034107"/>
    </source>
</evidence>
<gene>
    <name evidence="2" type="ORF">UX31_C0018G0005</name>
</gene>
<protein>
    <submittedName>
        <fullName evidence="2">Uncharacterized protein</fullName>
    </submittedName>
</protein>
<accession>A0A0G1RK90</accession>
<proteinExistence type="predicted"/>
<dbReference type="EMBL" id="LCLS01000018">
    <property type="protein sequence ID" value="KKU21350.1"/>
    <property type="molecule type" value="Genomic_DNA"/>
</dbReference>
<comment type="caution">
    <text evidence="2">The sequence shown here is derived from an EMBL/GenBank/DDBJ whole genome shotgun (WGS) entry which is preliminary data.</text>
</comment>
<dbReference type="Proteomes" id="UP000034107">
    <property type="component" value="Unassembled WGS sequence"/>
</dbReference>
<dbReference type="AlphaFoldDB" id="A0A0G1RK90"/>
<dbReference type="PATRIC" id="fig|1618732.3.peg.680"/>